<evidence type="ECO:0000256" key="2">
    <source>
        <dbReference type="SAM" id="SignalP"/>
    </source>
</evidence>
<feature type="chain" id="PRO_5035716941" evidence="2">
    <location>
        <begin position="27"/>
        <end position="193"/>
    </location>
</feature>
<accession>A0A8S3RIZ6</accession>
<protein>
    <submittedName>
        <fullName evidence="3">Uncharacterized protein</fullName>
    </submittedName>
</protein>
<feature type="transmembrane region" description="Helical" evidence="1">
    <location>
        <begin position="92"/>
        <end position="116"/>
    </location>
</feature>
<dbReference type="OrthoDB" id="6071522at2759"/>
<dbReference type="EMBL" id="CAJPWZ010001099">
    <property type="protein sequence ID" value="CAG2208038.1"/>
    <property type="molecule type" value="Genomic_DNA"/>
</dbReference>
<evidence type="ECO:0000313" key="3">
    <source>
        <dbReference type="EMBL" id="CAG2208038.1"/>
    </source>
</evidence>
<keyword evidence="2" id="KW-0732">Signal</keyword>
<gene>
    <name evidence="3" type="ORF">MEDL_22246</name>
</gene>
<sequence length="193" mass="21533">MAIGTFTQCILLVFAVITFCVSNVFGGECCKAYRDITGDLRSPQWCSDLCCINPKTLGGTYYCCENILLQAPNNMRDSFCIQWWAAHLYVPILIGVAVLLIVAVTCCCCCCCCGCCRRQRPGYIVQNQQPGTIPPNISIALYNYLCQNIVDQKIMLNKLELFTQLKKQYSSTSMMTVIASGSFEKDLSHEARI</sequence>
<keyword evidence="1" id="KW-1133">Transmembrane helix</keyword>
<dbReference type="Proteomes" id="UP000683360">
    <property type="component" value="Unassembled WGS sequence"/>
</dbReference>
<reference evidence="3" key="1">
    <citation type="submission" date="2021-03" db="EMBL/GenBank/DDBJ databases">
        <authorList>
            <person name="Bekaert M."/>
        </authorList>
    </citation>
    <scope>NUCLEOTIDE SEQUENCE</scope>
</reference>
<feature type="signal peptide" evidence="2">
    <location>
        <begin position="1"/>
        <end position="26"/>
    </location>
</feature>
<keyword evidence="1" id="KW-0812">Transmembrane</keyword>
<organism evidence="3 4">
    <name type="scientific">Mytilus edulis</name>
    <name type="common">Blue mussel</name>
    <dbReference type="NCBI Taxonomy" id="6550"/>
    <lineage>
        <taxon>Eukaryota</taxon>
        <taxon>Metazoa</taxon>
        <taxon>Spiralia</taxon>
        <taxon>Lophotrochozoa</taxon>
        <taxon>Mollusca</taxon>
        <taxon>Bivalvia</taxon>
        <taxon>Autobranchia</taxon>
        <taxon>Pteriomorphia</taxon>
        <taxon>Mytilida</taxon>
        <taxon>Mytiloidea</taxon>
        <taxon>Mytilidae</taxon>
        <taxon>Mytilinae</taxon>
        <taxon>Mytilus</taxon>
    </lineage>
</organism>
<evidence type="ECO:0000313" key="4">
    <source>
        <dbReference type="Proteomes" id="UP000683360"/>
    </source>
</evidence>
<comment type="caution">
    <text evidence="3">The sequence shown here is derived from an EMBL/GenBank/DDBJ whole genome shotgun (WGS) entry which is preliminary data.</text>
</comment>
<keyword evidence="4" id="KW-1185">Reference proteome</keyword>
<name>A0A8S3RIZ6_MYTED</name>
<keyword evidence="1" id="KW-0472">Membrane</keyword>
<evidence type="ECO:0000256" key="1">
    <source>
        <dbReference type="SAM" id="Phobius"/>
    </source>
</evidence>
<proteinExistence type="predicted"/>
<dbReference type="AlphaFoldDB" id="A0A8S3RIZ6"/>